<dbReference type="InterPro" id="IPR028896">
    <property type="entry name" value="GcvT/YgfZ/DmdA"/>
</dbReference>
<dbReference type="PIRSF" id="PIRSF006487">
    <property type="entry name" value="GcvT"/>
    <property type="match status" value="1"/>
</dbReference>
<feature type="domain" description="GCVT N-terminal" evidence="8">
    <location>
        <begin position="13"/>
        <end position="265"/>
    </location>
</feature>
<dbReference type="Proteomes" id="UP001214043">
    <property type="component" value="Chromosome"/>
</dbReference>
<dbReference type="EC" id="2.1.2.10" evidence="2"/>
<dbReference type="GO" id="GO:0005960">
    <property type="term" value="C:glycine cleavage complex"/>
    <property type="evidence" value="ECO:0007669"/>
    <property type="project" value="InterPro"/>
</dbReference>
<sequence length="374" mass="40315">MPSEATLKKTPLNDLHRALGAKMVEFAGYDMPVQFPMGVLKEHLHTREKAGLFDVSHMGQAVIVGPDHLTAARALETLAPGEFQKLGVSRQRLSVLLNDDGGIIDDLMVSRPDTDGRLNIVVNGACKEADYAYLNERLPDGVKLERFDNRGLLALQGPMASEVLSKHCPAAAELKFMSFAELQIGDIRAVVTRGGYTGEDGFEISTWAEDTEKLARLLLDDPNVEPIGLGARDSLRLEAGMCLYGHDLTPEISPVEGNLSFIIGKRRREEGGFAGADRILKELAEGPKRLRVGILPEGRAPAREGAEIQSVDGKVIGKVTSGGFGPTVGGPVAMGYVETAYAETGTPLQLIVRGKPLAAVVADMPFTPNRYYRG</sequence>
<evidence type="ECO:0000256" key="4">
    <source>
        <dbReference type="ARBA" id="ARBA00022679"/>
    </source>
</evidence>
<comment type="catalytic activity">
    <reaction evidence="6">
        <text>N(6)-[(R)-S(8)-aminomethyldihydrolipoyl]-L-lysyl-[protein] + (6S)-5,6,7,8-tetrahydrofolate = N(6)-[(R)-dihydrolipoyl]-L-lysyl-[protein] + (6R)-5,10-methylene-5,6,7,8-tetrahydrofolate + NH4(+)</text>
        <dbReference type="Rhea" id="RHEA:16945"/>
        <dbReference type="Rhea" id="RHEA-COMP:10475"/>
        <dbReference type="Rhea" id="RHEA-COMP:10492"/>
        <dbReference type="ChEBI" id="CHEBI:15636"/>
        <dbReference type="ChEBI" id="CHEBI:28938"/>
        <dbReference type="ChEBI" id="CHEBI:57453"/>
        <dbReference type="ChEBI" id="CHEBI:83100"/>
        <dbReference type="ChEBI" id="CHEBI:83143"/>
        <dbReference type="EC" id="2.1.2.10"/>
    </reaction>
</comment>
<evidence type="ECO:0000259" key="8">
    <source>
        <dbReference type="Pfam" id="PF01571"/>
    </source>
</evidence>
<feature type="binding site" evidence="7">
    <location>
        <position position="203"/>
    </location>
    <ligand>
        <name>substrate</name>
    </ligand>
</feature>
<dbReference type="NCBIfam" id="NF001567">
    <property type="entry name" value="PRK00389.1"/>
    <property type="match status" value="1"/>
</dbReference>
<dbReference type="NCBIfam" id="TIGR00528">
    <property type="entry name" value="gcvT"/>
    <property type="match status" value="1"/>
</dbReference>
<keyword evidence="11" id="KW-1185">Reference proteome</keyword>
<comment type="similarity">
    <text evidence="1">Belongs to the GcvT family.</text>
</comment>
<dbReference type="GO" id="GO:0004047">
    <property type="term" value="F:aminomethyltransferase activity"/>
    <property type="evidence" value="ECO:0007669"/>
    <property type="project" value="UniProtKB-EC"/>
</dbReference>
<dbReference type="GO" id="GO:0006546">
    <property type="term" value="P:glycine catabolic process"/>
    <property type="evidence" value="ECO:0007669"/>
    <property type="project" value="InterPro"/>
</dbReference>
<accession>A0AAF0CGK9</accession>
<evidence type="ECO:0000313" key="10">
    <source>
        <dbReference type="EMBL" id="WDI32308.1"/>
    </source>
</evidence>
<dbReference type="SUPFAM" id="SSF101790">
    <property type="entry name" value="Aminomethyltransferase beta-barrel domain"/>
    <property type="match status" value="1"/>
</dbReference>
<evidence type="ECO:0000256" key="6">
    <source>
        <dbReference type="ARBA" id="ARBA00047665"/>
    </source>
</evidence>
<reference evidence="10" key="1">
    <citation type="submission" date="2023-02" db="EMBL/GenBank/DDBJ databases">
        <title>Genome sequence of Hyphococcus flavus.</title>
        <authorList>
            <person name="Rong J.-C."/>
            <person name="Zhao Q."/>
            <person name="Yi M."/>
            <person name="Wu J.-Y."/>
        </authorList>
    </citation>
    <scope>NUCLEOTIDE SEQUENCE</scope>
    <source>
        <strain evidence="10">MCCC 1K03223</strain>
    </source>
</reference>
<dbReference type="PANTHER" id="PTHR43757:SF2">
    <property type="entry name" value="AMINOMETHYLTRANSFERASE, MITOCHONDRIAL"/>
    <property type="match status" value="1"/>
</dbReference>
<feature type="domain" description="Aminomethyltransferase C-terminal" evidence="9">
    <location>
        <begin position="291"/>
        <end position="366"/>
    </location>
</feature>
<dbReference type="KEGG" id="hfl:PUV54_03765"/>
<dbReference type="Pfam" id="PF08669">
    <property type="entry name" value="GCV_T_C"/>
    <property type="match status" value="1"/>
</dbReference>
<keyword evidence="3" id="KW-0032">Aminotransferase</keyword>
<dbReference type="RefSeq" id="WP_274494229.1">
    <property type="nucleotide sequence ID" value="NZ_CP118166.1"/>
</dbReference>
<evidence type="ECO:0000256" key="3">
    <source>
        <dbReference type="ARBA" id="ARBA00022576"/>
    </source>
</evidence>
<evidence type="ECO:0000256" key="5">
    <source>
        <dbReference type="ARBA" id="ARBA00031395"/>
    </source>
</evidence>
<dbReference type="GO" id="GO:0008483">
    <property type="term" value="F:transaminase activity"/>
    <property type="evidence" value="ECO:0007669"/>
    <property type="project" value="UniProtKB-KW"/>
</dbReference>
<name>A0AAF0CGK9_9PROT</name>
<dbReference type="AlphaFoldDB" id="A0AAF0CGK9"/>
<organism evidence="10 11">
    <name type="scientific">Hyphococcus flavus</name>
    <dbReference type="NCBI Taxonomy" id="1866326"/>
    <lineage>
        <taxon>Bacteria</taxon>
        <taxon>Pseudomonadati</taxon>
        <taxon>Pseudomonadota</taxon>
        <taxon>Alphaproteobacteria</taxon>
        <taxon>Parvularculales</taxon>
        <taxon>Parvularculaceae</taxon>
        <taxon>Hyphococcus</taxon>
    </lineage>
</organism>
<dbReference type="PANTHER" id="PTHR43757">
    <property type="entry name" value="AMINOMETHYLTRANSFERASE"/>
    <property type="match status" value="1"/>
</dbReference>
<dbReference type="InterPro" id="IPR013977">
    <property type="entry name" value="GcvT_C"/>
</dbReference>
<dbReference type="Gene3D" id="4.10.1250.10">
    <property type="entry name" value="Aminomethyltransferase fragment"/>
    <property type="match status" value="1"/>
</dbReference>
<evidence type="ECO:0000256" key="1">
    <source>
        <dbReference type="ARBA" id="ARBA00008609"/>
    </source>
</evidence>
<dbReference type="Pfam" id="PF01571">
    <property type="entry name" value="GCV_T"/>
    <property type="match status" value="1"/>
</dbReference>
<dbReference type="Gene3D" id="3.30.1360.120">
    <property type="entry name" value="Probable tRNA modification gtpase trme, domain 1"/>
    <property type="match status" value="1"/>
</dbReference>
<evidence type="ECO:0000259" key="9">
    <source>
        <dbReference type="Pfam" id="PF08669"/>
    </source>
</evidence>
<keyword evidence="4 10" id="KW-0808">Transferase</keyword>
<protein>
    <recommendedName>
        <fullName evidence="2">aminomethyltransferase</fullName>
        <ecNumber evidence="2">2.1.2.10</ecNumber>
    </recommendedName>
    <alternativeName>
        <fullName evidence="5">Glycine cleavage system T protein</fullName>
    </alternativeName>
</protein>
<dbReference type="InterPro" id="IPR027266">
    <property type="entry name" value="TrmE/GcvT-like"/>
</dbReference>
<dbReference type="InterPro" id="IPR006222">
    <property type="entry name" value="GCVT_N"/>
</dbReference>
<dbReference type="SUPFAM" id="SSF103025">
    <property type="entry name" value="Folate-binding domain"/>
    <property type="match status" value="1"/>
</dbReference>
<evidence type="ECO:0000256" key="2">
    <source>
        <dbReference type="ARBA" id="ARBA00012616"/>
    </source>
</evidence>
<dbReference type="NCBIfam" id="NF010093">
    <property type="entry name" value="PRK13579.1"/>
    <property type="match status" value="1"/>
</dbReference>
<dbReference type="EMBL" id="CP118166">
    <property type="protein sequence ID" value="WDI32308.1"/>
    <property type="molecule type" value="Genomic_DNA"/>
</dbReference>
<dbReference type="Gene3D" id="2.40.30.110">
    <property type="entry name" value="Aminomethyltransferase beta-barrel domains"/>
    <property type="match status" value="1"/>
</dbReference>
<dbReference type="InterPro" id="IPR006223">
    <property type="entry name" value="GcvT"/>
</dbReference>
<evidence type="ECO:0000256" key="7">
    <source>
        <dbReference type="PIRSR" id="PIRSR006487-1"/>
    </source>
</evidence>
<evidence type="ECO:0000313" key="11">
    <source>
        <dbReference type="Proteomes" id="UP001214043"/>
    </source>
</evidence>
<dbReference type="Gene3D" id="3.30.70.1400">
    <property type="entry name" value="Aminomethyltransferase beta-barrel domains"/>
    <property type="match status" value="1"/>
</dbReference>
<dbReference type="InterPro" id="IPR029043">
    <property type="entry name" value="GcvT/YgfZ_C"/>
</dbReference>
<proteinExistence type="inferred from homology"/>
<gene>
    <name evidence="10" type="primary">gcvT</name>
    <name evidence="10" type="ORF">PUV54_03765</name>
</gene>